<keyword evidence="2" id="KW-0472">Membrane</keyword>
<accession>A0A4V3SJ29</accession>
<feature type="transmembrane region" description="Helical" evidence="2">
    <location>
        <begin position="453"/>
        <end position="473"/>
    </location>
</feature>
<keyword evidence="5" id="KW-1185">Reference proteome</keyword>
<evidence type="ECO:0000256" key="2">
    <source>
        <dbReference type="SAM" id="Phobius"/>
    </source>
</evidence>
<protein>
    <recommendedName>
        <fullName evidence="3">Calcium channel YVC1-like C-terminal transmembrane domain-containing protein</fullName>
    </recommendedName>
</protein>
<sequence length="698" mass="77717">MANRNQHWTPSLDGLTDDDAGHPPEPATPSVIHDAMSFTEMCERFKCYFTDKINTPQNVRALKASTVVTRLAEELRDDSQNPATLAALLWCRAQFAFSADDDSGEGVDMSRAMACELVACEFTSALSAADALRYLCFELPSEPEMEVQESGVRPGNNRESGYGTISESSTFLSGFSASGDVEEGPGSDYVGLNTLEIAVMADAKRFISHRPVQMVINGIWDGSISFWKKLDIHGSKTPHFYNARKGDPYLRLRVPKYQKVFEAAFFTVLLALYYVVLAERNPHHITASEGALFVFFTAFIADEISSIIDSGVQFYAQDLWSLLDLCMVAIGVIYLVLRIIGVVEYSDDITDTAFDVLSLEALLLVPRVFSLLTLNQYFGVLIPCLKQMTKEFCQFCILVVIIYCGFLTTFSLLARDRMSLKDTAWLLIYVFFGSSYAGFSAMREISPVLGPPLMIIFVTLTNILLITSLISLLSNSLTSMMSNAREEYLFMFSIMVLESSTSNRLVVFFPPLNLLPLILLRPLRLILPAARLRGLRIALLKASHFPFAAAIMAYERITGVKETRHTNWGPARTPGAGASISSVSRRPPLAGLGIFSSHGNHRRSIVGLPSEWTGRLRLGPQAPVQNHHHHHYSQHQQQPTKSSASSTRSARARTIGNMYRDQDTMGDDVRDQEMRRMGKMLEELTRKVDAILEHHGTA</sequence>
<dbReference type="OrthoDB" id="310870at2759"/>
<feature type="transmembrane region" description="Helical" evidence="2">
    <location>
        <begin position="424"/>
        <end position="441"/>
    </location>
</feature>
<feature type="region of interest" description="Disordered" evidence="1">
    <location>
        <begin position="616"/>
        <end position="650"/>
    </location>
</feature>
<dbReference type="EMBL" id="ML220115">
    <property type="protein sequence ID" value="TGZ82385.1"/>
    <property type="molecule type" value="Genomic_DNA"/>
</dbReference>
<dbReference type="AlphaFoldDB" id="A0A4V3SJ29"/>
<feature type="region of interest" description="Disordered" evidence="1">
    <location>
        <begin position="565"/>
        <end position="584"/>
    </location>
</feature>
<feature type="transmembrane region" description="Helical" evidence="2">
    <location>
        <begin position="361"/>
        <end position="385"/>
    </location>
</feature>
<proteinExistence type="predicted"/>
<feature type="transmembrane region" description="Helical" evidence="2">
    <location>
        <begin position="290"/>
        <end position="308"/>
    </location>
</feature>
<feature type="transmembrane region" description="Helical" evidence="2">
    <location>
        <begin position="320"/>
        <end position="341"/>
    </location>
</feature>
<organism evidence="4 5">
    <name type="scientific">Ascodesmis nigricans</name>
    <dbReference type="NCBI Taxonomy" id="341454"/>
    <lineage>
        <taxon>Eukaryota</taxon>
        <taxon>Fungi</taxon>
        <taxon>Dikarya</taxon>
        <taxon>Ascomycota</taxon>
        <taxon>Pezizomycotina</taxon>
        <taxon>Pezizomycetes</taxon>
        <taxon>Pezizales</taxon>
        <taxon>Ascodesmidaceae</taxon>
        <taxon>Ascodesmis</taxon>
    </lineage>
</organism>
<dbReference type="InterPro" id="IPR052971">
    <property type="entry name" value="TRP_calcium_channel"/>
</dbReference>
<dbReference type="PANTHER" id="PTHR35859">
    <property type="entry name" value="NONSELECTIVE CATION CHANNEL PROTEIN"/>
    <property type="match status" value="1"/>
</dbReference>
<feature type="transmembrane region" description="Helical" evidence="2">
    <location>
        <begin position="392"/>
        <end position="412"/>
    </location>
</feature>
<dbReference type="Proteomes" id="UP000298138">
    <property type="component" value="Unassembled WGS sequence"/>
</dbReference>
<dbReference type="PANTHER" id="PTHR35859:SF5">
    <property type="entry name" value="ION TRANSPORT DOMAIN-CONTAINING PROTEIN"/>
    <property type="match status" value="1"/>
</dbReference>
<dbReference type="STRING" id="341454.A0A4V3SJ29"/>
<dbReference type="InterPro" id="IPR056336">
    <property type="entry name" value="YVC1_C"/>
</dbReference>
<dbReference type="Pfam" id="PF23317">
    <property type="entry name" value="YVC1_C"/>
    <property type="match status" value="1"/>
</dbReference>
<dbReference type="InParanoid" id="A0A4V3SJ29"/>
<name>A0A4V3SJ29_9PEZI</name>
<evidence type="ECO:0000259" key="3">
    <source>
        <dbReference type="Pfam" id="PF23317"/>
    </source>
</evidence>
<evidence type="ECO:0000313" key="4">
    <source>
        <dbReference type="EMBL" id="TGZ82385.1"/>
    </source>
</evidence>
<keyword evidence="2" id="KW-0812">Transmembrane</keyword>
<reference evidence="4 5" key="1">
    <citation type="submission" date="2019-04" db="EMBL/GenBank/DDBJ databases">
        <title>Comparative genomics and transcriptomics to analyze fruiting body development in filamentous ascomycetes.</title>
        <authorList>
            <consortium name="DOE Joint Genome Institute"/>
            <person name="Lutkenhaus R."/>
            <person name="Traeger S."/>
            <person name="Breuer J."/>
            <person name="Kuo A."/>
            <person name="Lipzen A."/>
            <person name="Pangilinan J."/>
            <person name="Dilworth D."/>
            <person name="Sandor L."/>
            <person name="Poggeler S."/>
            <person name="Barry K."/>
            <person name="Grigoriev I.V."/>
            <person name="Nowrousian M."/>
        </authorList>
    </citation>
    <scope>NUCLEOTIDE SEQUENCE [LARGE SCALE GENOMIC DNA]</scope>
    <source>
        <strain evidence="4 5">CBS 389.68</strain>
    </source>
</reference>
<evidence type="ECO:0000256" key="1">
    <source>
        <dbReference type="SAM" id="MobiDB-lite"/>
    </source>
</evidence>
<evidence type="ECO:0000313" key="5">
    <source>
        <dbReference type="Proteomes" id="UP000298138"/>
    </source>
</evidence>
<feature type="compositionally biased region" description="Low complexity" evidence="1">
    <location>
        <begin position="634"/>
        <end position="650"/>
    </location>
</feature>
<feature type="region of interest" description="Disordered" evidence="1">
    <location>
        <begin position="1"/>
        <end position="29"/>
    </location>
</feature>
<feature type="domain" description="Calcium channel YVC1-like C-terminal transmembrane" evidence="3">
    <location>
        <begin position="266"/>
        <end position="557"/>
    </location>
</feature>
<gene>
    <name evidence="4" type="ORF">EX30DRAFT_394705</name>
</gene>
<feature type="transmembrane region" description="Helical" evidence="2">
    <location>
        <begin position="260"/>
        <end position="278"/>
    </location>
</feature>
<keyword evidence="2" id="KW-1133">Transmembrane helix</keyword>